<feature type="domain" description="PIN" evidence="1">
    <location>
        <begin position="6"/>
        <end position="120"/>
    </location>
</feature>
<gene>
    <name evidence="2" type="ORF">HRJ53_14000</name>
</gene>
<keyword evidence="3" id="KW-1185">Reference proteome</keyword>
<reference evidence="2" key="1">
    <citation type="submission" date="2020-06" db="EMBL/GenBank/DDBJ databases">
        <title>Legume-microbial interactions unlock mineral nutrients during tropical forest succession.</title>
        <authorList>
            <person name="Epihov D.Z."/>
        </authorList>
    </citation>
    <scope>NUCLEOTIDE SEQUENCE [LARGE SCALE GENOMIC DNA]</scope>
    <source>
        <strain evidence="2">Pan2503</strain>
    </source>
</reference>
<organism evidence="2 3">
    <name type="scientific">Candidatus Acidiferrum panamense</name>
    <dbReference type="NCBI Taxonomy" id="2741543"/>
    <lineage>
        <taxon>Bacteria</taxon>
        <taxon>Pseudomonadati</taxon>
        <taxon>Acidobacteriota</taxon>
        <taxon>Terriglobia</taxon>
        <taxon>Candidatus Acidiferrales</taxon>
        <taxon>Candidatus Acidiferrum</taxon>
    </lineage>
</organism>
<name>A0A7V8NRH6_9BACT</name>
<evidence type="ECO:0000313" key="2">
    <source>
        <dbReference type="EMBL" id="MBA0086096.1"/>
    </source>
</evidence>
<dbReference type="InterPro" id="IPR002716">
    <property type="entry name" value="PIN_dom"/>
</dbReference>
<dbReference type="Gene3D" id="3.40.50.1010">
    <property type="entry name" value="5'-nuclease"/>
    <property type="match status" value="1"/>
</dbReference>
<dbReference type="Pfam" id="PF01850">
    <property type="entry name" value="PIN"/>
    <property type="match status" value="1"/>
</dbReference>
<comment type="caution">
    <text evidence="2">The sequence shown here is derived from an EMBL/GenBank/DDBJ whole genome shotgun (WGS) entry which is preliminary data.</text>
</comment>
<dbReference type="SUPFAM" id="SSF88723">
    <property type="entry name" value="PIN domain-like"/>
    <property type="match status" value="1"/>
</dbReference>
<dbReference type="EMBL" id="JACDQQ010001354">
    <property type="protein sequence ID" value="MBA0086096.1"/>
    <property type="molecule type" value="Genomic_DNA"/>
</dbReference>
<evidence type="ECO:0000313" key="3">
    <source>
        <dbReference type="Proteomes" id="UP000567293"/>
    </source>
</evidence>
<sequence>MAASAVIDTGAILALLDRNDLWHEPCGNAFRQMRLPLLTSQAVLTELFHLVGDGRREMESAWKFVRSGALVLGTIEDAELPQLRALMFQYWDRPMDFADATLVHLANRESLSVILTVDQADFATYRLEGKRRFRVLPIERP</sequence>
<dbReference type="AlphaFoldDB" id="A0A7V8NRH6"/>
<dbReference type="Proteomes" id="UP000567293">
    <property type="component" value="Unassembled WGS sequence"/>
</dbReference>
<accession>A0A7V8NRH6</accession>
<evidence type="ECO:0000259" key="1">
    <source>
        <dbReference type="Pfam" id="PF01850"/>
    </source>
</evidence>
<protein>
    <submittedName>
        <fullName evidence="2">PIN domain-containing protein</fullName>
    </submittedName>
</protein>
<proteinExistence type="predicted"/>
<dbReference type="InterPro" id="IPR029060">
    <property type="entry name" value="PIN-like_dom_sf"/>
</dbReference>